<proteinExistence type="predicted"/>
<dbReference type="EMBL" id="DNZF01000155">
    <property type="protein sequence ID" value="HBK53678.1"/>
    <property type="molecule type" value="Genomic_DNA"/>
</dbReference>
<dbReference type="Proteomes" id="UP000263273">
    <property type="component" value="Unassembled WGS sequence"/>
</dbReference>
<organism evidence="1 2">
    <name type="scientific">Syntrophomonas wolfei</name>
    <dbReference type="NCBI Taxonomy" id="863"/>
    <lineage>
        <taxon>Bacteria</taxon>
        <taxon>Bacillati</taxon>
        <taxon>Bacillota</taxon>
        <taxon>Clostridia</taxon>
        <taxon>Eubacteriales</taxon>
        <taxon>Syntrophomonadaceae</taxon>
        <taxon>Syntrophomonas</taxon>
    </lineage>
</organism>
<sequence>MVKCDLSSIELEEMHELFATINQARVEIQAGITAQAEYAETVNEINCLSIEDSEYGEELCRKALNQIGLIKAAELAAISIHDCQAKLAARYGGGPAGDGSVD</sequence>
<comment type="caution">
    <text evidence="1">The sequence shown here is derived from an EMBL/GenBank/DDBJ whole genome shotgun (WGS) entry which is preliminary data.</text>
</comment>
<reference evidence="1 2" key="1">
    <citation type="journal article" date="2018" name="Nat. Biotechnol.">
        <title>A standardized bacterial taxonomy based on genome phylogeny substantially revises the tree of life.</title>
        <authorList>
            <person name="Parks D.H."/>
            <person name="Chuvochina M."/>
            <person name="Waite D.W."/>
            <person name="Rinke C."/>
            <person name="Skarshewski A."/>
            <person name="Chaumeil P.A."/>
            <person name="Hugenholtz P."/>
        </authorList>
    </citation>
    <scope>NUCLEOTIDE SEQUENCE [LARGE SCALE GENOMIC DNA]</scope>
    <source>
        <strain evidence="1">UBA10948</strain>
    </source>
</reference>
<gene>
    <name evidence="1" type="ORF">DDZ44_07070</name>
</gene>
<name>A0A354YWF6_9FIRM</name>
<dbReference type="AlphaFoldDB" id="A0A354YWF6"/>
<protein>
    <submittedName>
        <fullName evidence="1">Uncharacterized protein</fullName>
    </submittedName>
</protein>
<evidence type="ECO:0000313" key="2">
    <source>
        <dbReference type="Proteomes" id="UP000263273"/>
    </source>
</evidence>
<accession>A0A354YWF6</accession>
<evidence type="ECO:0000313" key="1">
    <source>
        <dbReference type="EMBL" id="HBK53678.1"/>
    </source>
</evidence>